<organism evidence="1">
    <name type="scientific">marine sediment metagenome</name>
    <dbReference type="NCBI Taxonomy" id="412755"/>
    <lineage>
        <taxon>unclassified sequences</taxon>
        <taxon>metagenomes</taxon>
        <taxon>ecological metagenomes</taxon>
    </lineage>
</organism>
<protein>
    <submittedName>
        <fullName evidence="1">Uncharacterized protein</fullName>
    </submittedName>
</protein>
<evidence type="ECO:0000313" key="1">
    <source>
        <dbReference type="EMBL" id="KKK63889.1"/>
    </source>
</evidence>
<feature type="non-terminal residue" evidence="1">
    <location>
        <position position="103"/>
    </location>
</feature>
<gene>
    <name evidence="1" type="ORF">LCGC14_2989770</name>
</gene>
<sequence>MKKPTSKWAKSKNDPTLEQVLLLEARKEINEIIGRFFFNGVEPQRLIMLLFNTAISFAMTIAKDDKQEEMLKAVEGIFQELIGICRESMAALDMLRRMTEDYT</sequence>
<proteinExistence type="predicted"/>
<comment type="caution">
    <text evidence="1">The sequence shown here is derived from an EMBL/GenBank/DDBJ whole genome shotgun (WGS) entry which is preliminary data.</text>
</comment>
<accession>A0A0F8ZBR3</accession>
<reference evidence="1" key="1">
    <citation type="journal article" date="2015" name="Nature">
        <title>Complex archaea that bridge the gap between prokaryotes and eukaryotes.</title>
        <authorList>
            <person name="Spang A."/>
            <person name="Saw J.H."/>
            <person name="Jorgensen S.L."/>
            <person name="Zaremba-Niedzwiedzka K."/>
            <person name="Martijn J."/>
            <person name="Lind A.E."/>
            <person name="van Eijk R."/>
            <person name="Schleper C."/>
            <person name="Guy L."/>
            <person name="Ettema T.J."/>
        </authorList>
    </citation>
    <scope>NUCLEOTIDE SEQUENCE</scope>
</reference>
<dbReference type="AlphaFoldDB" id="A0A0F8ZBR3"/>
<dbReference type="EMBL" id="LAZR01061282">
    <property type="protein sequence ID" value="KKK63889.1"/>
    <property type="molecule type" value="Genomic_DNA"/>
</dbReference>
<name>A0A0F8ZBR3_9ZZZZ</name>